<comment type="caution">
    <text evidence="2">The sequence shown here is derived from an EMBL/GenBank/DDBJ whole genome shotgun (WGS) entry which is preliminary data.</text>
</comment>
<evidence type="ECO:0000313" key="3">
    <source>
        <dbReference type="Proteomes" id="UP000236003"/>
    </source>
</evidence>
<dbReference type="SUPFAM" id="SSF48452">
    <property type="entry name" value="TPR-like"/>
    <property type="match status" value="1"/>
</dbReference>
<keyword evidence="1" id="KW-0802">TPR repeat</keyword>
<dbReference type="RefSeq" id="WP_102820412.1">
    <property type="nucleotide sequence ID" value="NZ_JAMOHR010000006.1"/>
</dbReference>
<dbReference type="AlphaFoldDB" id="A0A2N8RFW5"/>
<evidence type="ECO:0000313" key="2">
    <source>
        <dbReference type="EMBL" id="PNF59973.1"/>
    </source>
</evidence>
<proteinExistence type="predicted"/>
<dbReference type="Proteomes" id="UP000236003">
    <property type="component" value="Unassembled WGS sequence"/>
</dbReference>
<dbReference type="InterPro" id="IPR011990">
    <property type="entry name" value="TPR-like_helical_dom_sf"/>
</dbReference>
<feature type="repeat" description="TPR" evidence="1">
    <location>
        <begin position="217"/>
        <end position="250"/>
    </location>
</feature>
<dbReference type="SMART" id="SM00028">
    <property type="entry name" value="TPR"/>
    <property type="match status" value="1"/>
</dbReference>
<evidence type="ECO:0000256" key="1">
    <source>
        <dbReference type="PROSITE-ProRule" id="PRU00339"/>
    </source>
</evidence>
<organism evidence="2 3">
    <name type="scientific">Stutzerimonas stutzeri</name>
    <name type="common">Pseudomonas stutzeri</name>
    <dbReference type="NCBI Taxonomy" id="316"/>
    <lineage>
        <taxon>Bacteria</taxon>
        <taxon>Pseudomonadati</taxon>
        <taxon>Pseudomonadota</taxon>
        <taxon>Gammaproteobacteria</taxon>
        <taxon>Pseudomonadales</taxon>
        <taxon>Pseudomonadaceae</taxon>
        <taxon>Stutzerimonas</taxon>
    </lineage>
</organism>
<dbReference type="PROSITE" id="PS50005">
    <property type="entry name" value="TPR"/>
    <property type="match status" value="1"/>
</dbReference>
<dbReference type="InterPro" id="IPR019734">
    <property type="entry name" value="TPR_rpt"/>
</dbReference>
<dbReference type="EMBL" id="POUM01000006">
    <property type="protein sequence ID" value="PNF59973.1"/>
    <property type="molecule type" value="Genomic_DNA"/>
</dbReference>
<accession>A0A2N8RFW5</accession>
<sequence>MTVISAPTASSVEIIGHFDYIQDGYAYGWAFAPSQPARRLAIEILADGEVVGHGNAEQFREDLAAAGLGDGHCMFSLKLSHELFDGRTHSLTARDAQTGQPLAGGPHELGPEIRQQPHAQITRAEGLRLLAELFEHSAYAHLAGRAGSFAQAYRLASRLQETEQLIEAYTAWDAINNAFGGHPLIGCKLGEVLLLQGQPAAALEAFRTAAGDDLRLHWAHLSMANALEALGRFDEAEEALQVAVALQPHDAGLQARLNELQNRSLPQRIDQLIANGQRDQAIGQLKRLLRREPEHKVAMSLLGDLLTPPDEQTDDLPGFARLREFRKAQRLLEALLDDVEAELSEPAL</sequence>
<dbReference type="Gene3D" id="1.25.40.10">
    <property type="entry name" value="Tetratricopeptide repeat domain"/>
    <property type="match status" value="1"/>
</dbReference>
<name>A0A2N8RFW5_STUST</name>
<dbReference type="Pfam" id="PF13432">
    <property type="entry name" value="TPR_16"/>
    <property type="match status" value="2"/>
</dbReference>
<reference evidence="2 3" key="1">
    <citation type="submission" date="2018-01" db="EMBL/GenBank/DDBJ databases">
        <title>Denitrification phenotypes of diverse strains of Pseudomonas stutzeri.</title>
        <authorList>
            <person name="Milligan D.A."/>
            <person name="Bergaust L."/>
            <person name="Bakken L.R."/>
            <person name="Frostegard A."/>
        </authorList>
    </citation>
    <scope>NUCLEOTIDE SEQUENCE [LARGE SCALE GENOMIC DNA]</scope>
    <source>
        <strain evidence="2 3">CCUG 44592</strain>
    </source>
</reference>
<protein>
    <submittedName>
        <fullName evidence="2">Uncharacterized protein</fullName>
    </submittedName>
</protein>
<gene>
    <name evidence="2" type="ORF">CXK99_09135</name>
</gene>